<accession>A0ACB8DTG6</accession>
<keyword evidence="2" id="KW-1185">Reference proteome</keyword>
<sequence length="425" mass="45246">MRARRNSSRGVAGAASDNPLGGVRAMVDVASTSSGSLQAAAENESLTSSATSSSTAQQEDDPSVGAVSLLSSASNDTERIAPGCSGALVLALMLAAVCVAVIAIHQGLGLLAAHDAAPEPHGSDAKLRPADAHRTSQPNGSAQGVLSTTMAPHGSVSKISATALHKTTVADDAAAETSSGEDTSVTHKDNASPRKGTRPECGAPQFTLCAESRREFFYRAEAGTCAVATQAASSFCNRSPNRFASLRSCRRSCVDAIMPAQRCFDKPVLGGCSGNLVATAWWFFDGRRCVQWQFPGGQCPVPGHAFRSLAQCHRQCGAGRKSRKPAWRCRRPSSRTCSGQQLRFPYFAHMSRSGRILCLQVSADRVLQQRCLVGANRFHSLAGCRAACVTHRTPFRPRPRVAPRRRRSRHSLRRLTARARKGSHN</sequence>
<protein>
    <submittedName>
        <fullName evidence="1">Uncharacterized protein</fullName>
    </submittedName>
</protein>
<dbReference type="EMBL" id="CM023470">
    <property type="protein sequence ID" value="KAH7977824.1"/>
    <property type="molecule type" value="Genomic_DNA"/>
</dbReference>
<gene>
    <name evidence="1" type="ORF">HPB49_003701</name>
</gene>
<organism evidence="1 2">
    <name type="scientific">Dermacentor silvarum</name>
    <name type="common">Tick</name>
    <dbReference type="NCBI Taxonomy" id="543639"/>
    <lineage>
        <taxon>Eukaryota</taxon>
        <taxon>Metazoa</taxon>
        <taxon>Ecdysozoa</taxon>
        <taxon>Arthropoda</taxon>
        <taxon>Chelicerata</taxon>
        <taxon>Arachnida</taxon>
        <taxon>Acari</taxon>
        <taxon>Parasitiformes</taxon>
        <taxon>Ixodida</taxon>
        <taxon>Ixodoidea</taxon>
        <taxon>Ixodidae</taxon>
        <taxon>Rhipicephalinae</taxon>
        <taxon>Dermacentor</taxon>
    </lineage>
</organism>
<name>A0ACB8DTG6_DERSI</name>
<evidence type="ECO:0000313" key="2">
    <source>
        <dbReference type="Proteomes" id="UP000821865"/>
    </source>
</evidence>
<evidence type="ECO:0000313" key="1">
    <source>
        <dbReference type="EMBL" id="KAH7977824.1"/>
    </source>
</evidence>
<comment type="caution">
    <text evidence="1">The sequence shown here is derived from an EMBL/GenBank/DDBJ whole genome shotgun (WGS) entry which is preliminary data.</text>
</comment>
<dbReference type="Proteomes" id="UP000821865">
    <property type="component" value="Chromosome 1"/>
</dbReference>
<reference evidence="1" key="1">
    <citation type="submission" date="2020-05" db="EMBL/GenBank/DDBJ databases">
        <title>Large-scale comparative analyses of tick genomes elucidate their genetic diversity and vector capacities.</title>
        <authorList>
            <person name="Jia N."/>
            <person name="Wang J."/>
            <person name="Shi W."/>
            <person name="Du L."/>
            <person name="Sun Y."/>
            <person name="Zhan W."/>
            <person name="Jiang J."/>
            <person name="Wang Q."/>
            <person name="Zhang B."/>
            <person name="Ji P."/>
            <person name="Sakyi L.B."/>
            <person name="Cui X."/>
            <person name="Yuan T."/>
            <person name="Jiang B."/>
            <person name="Yang W."/>
            <person name="Lam T.T.-Y."/>
            <person name="Chang Q."/>
            <person name="Ding S."/>
            <person name="Wang X."/>
            <person name="Zhu J."/>
            <person name="Ruan X."/>
            <person name="Zhao L."/>
            <person name="Wei J."/>
            <person name="Que T."/>
            <person name="Du C."/>
            <person name="Cheng J."/>
            <person name="Dai P."/>
            <person name="Han X."/>
            <person name="Huang E."/>
            <person name="Gao Y."/>
            <person name="Liu J."/>
            <person name="Shao H."/>
            <person name="Ye R."/>
            <person name="Li L."/>
            <person name="Wei W."/>
            <person name="Wang X."/>
            <person name="Wang C."/>
            <person name="Yang T."/>
            <person name="Huo Q."/>
            <person name="Li W."/>
            <person name="Guo W."/>
            <person name="Chen H."/>
            <person name="Zhou L."/>
            <person name="Ni X."/>
            <person name="Tian J."/>
            <person name="Zhou Y."/>
            <person name="Sheng Y."/>
            <person name="Liu T."/>
            <person name="Pan Y."/>
            <person name="Xia L."/>
            <person name="Li J."/>
            <person name="Zhao F."/>
            <person name="Cao W."/>
        </authorList>
    </citation>
    <scope>NUCLEOTIDE SEQUENCE</scope>
    <source>
        <strain evidence="1">Dsil-2018</strain>
    </source>
</reference>
<proteinExistence type="predicted"/>